<name>A0AA41W3T3_9GAMM</name>
<evidence type="ECO:0000313" key="2">
    <source>
        <dbReference type="Proteomes" id="UP001165393"/>
    </source>
</evidence>
<dbReference type="EMBL" id="JAMQGP010000001">
    <property type="protein sequence ID" value="MCM2678306.1"/>
    <property type="molecule type" value="Genomic_DNA"/>
</dbReference>
<dbReference type="AlphaFoldDB" id="A0AA41W3T3"/>
<dbReference type="Pfam" id="PF13528">
    <property type="entry name" value="Glyco_trans_1_3"/>
    <property type="match status" value="1"/>
</dbReference>
<comment type="caution">
    <text evidence="1">The sequence shown here is derived from an EMBL/GenBank/DDBJ whole genome shotgun (WGS) entry which is preliminary data.</text>
</comment>
<keyword evidence="2" id="KW-1185">Reference proteome</keyword>
<protein>
    <submittedName>
        <fullName evidence="1">Glycosyltransferase</fullName>
    </submittedName>
</protein>
<dbReference type="Proteomes" id="UP001165393">
    <property type="component" value="Unassembled WGS sequence"/>
</dbReference>
<gene>
    <name evidence="1" type="ORF">NAF29_01305</name>
</gene>
<dbReference type="SUPFAM" id="SSF53756">
    <property type="entry name" value="UDP-Glycosyltransferase/glycogen phosphorylase"/>
    <property type="match status" value="1"/>
</dbReference>
<proteinExistence type="predicted"/>
<evidence type="ECO:0000313" key="1">
    <source>
        <dbReference type="EMBL" id="MCM2678306.1"/>
    </source>
</evidence>
<reference evidence="1 2" key="1">
    <citation type="journal article" date="2013" name="Antonie Van Leeuwenhoek">
        <title>Echinimonas agarilytica gen. nov., sp. nov., a new gammaproteobacterium isolated from the sea urchin Strongylocentrotus intermedius.</title>
        <authorList>
            <person name="Nedashkovskaya O.I."/>
            <person name="Stenkova A.M."/>
            <person name="Zhukova N.V."/>
            <person name="Van Trappen S."/>
            <person name="Lee J.S."/>
            <person name="Kim S.B."/>
        </authorList>
    </citation>
    <scope>NUCLEOTIDE SEQUENCE [LARGE SCALE GENOMIC DNA]</scope>
    <source>
        <strain evidence="1 2">KMM 6351</strain>
    </source>
</reference>
<accession>A0AA41W3T3</accession>
<dbReference type="NCBIfam" id="TIGR00661">
    <property type="entry name" value="MJ1255"/>
    <property type="match status" value="1"/>
</dbReference>
<organism evidence="1 2">
    <name type="scientific">Echinimonas agarilytica</name>
    <dbReference type="NCBI Taxonomy" id="1215918"/>
    <lineage>
        <taxon>Bacteria</taxon>
        <taxon>Pseudomonadati</taxon>
        <taxon>Pseudomonadota</taxon>
        <taxon>Gammaproteobacteria</taxon>
        <taxon>Alteromonadales</taxon>
        <taxon>Echinimonadaceae</taxon>
        <taxon>Echinimonas</taxon>
    </lineage>
</organism>
<dbReference type="RefSeq" id="WP_251259667.1">
    <property type="nucleotide sequence ID" value="NZ_JAMQGP010000001.1"/>
</dbReference>
<dbReference type="InterPro" id="IPR005262">
    <property type="entry name" value="MJ1255-like"/>
</dbReference>
<sequence>MRILYGVQATGNGHITRARAMATAFQNTDIKVDYLFSGRAPEELFNMDLFGDYEVRGGLSFATSQGRVNLFKTMQDLNARQLVKDIKQLDVSGYDLILNDFEPVSAWAAKLQKVRCIGLSHQAAFSFPIPKTGQDLGSKIVMKYFAPTSEKVGVHWHHFGHAILPPIINVDMQRCAPVKGKVIVYLPFESLADIAQLLKSYSQVDFYIYHPETKDADVDHLHYRALNRESFEANLQNCEGVIANGGFELPSESLFLGKKILVKPLVRQFEQESNVLTLEQLNLASTMQKLDADVVSSWLEKPAAEPVNYPNVAQMLAQWIAAGATRPMSEVADELWSQVQFPPYATVTC</sequence>